<dbReference type="InterPro" id="IPR036900">
    <property type="entry name" value="A-D-PHexomutase_C_sf"/>
</dbReference>
<evidence type="ECO:0000259" key="10">
    <source>
        <dbReference type="Pfam" id="PF02880"/>
    </source>
</evidence>
<dbReference type="PROSITE" id="PS00710">
    <property type="entry name" value="PGM_PMM"/>
    <property type="match status" value="1"/>
</dbReference>
<feature type="domain" description="Alpha-D-phosphohexomutase alpha/beta/alpha" evidence="10">
    <location>
        <begin position="325"/>
        <end position="442"/>
    </location>
</feature>
<sequence length="571" mass="60758">MSTRISPLAGKPAPVALLVDVARLVTAYYVNVPDPTVAAQRVAFGTSGHRGSALDASFNERHVLAITQAICQYRKKQGIDGPLFLGIDTHALSEPACASALEVLAANGVDVMLALNDEYTPTPAISHAILTHNRGRSTGLSDGIVVTPSHNPPRDGGFKYNPPNGGPADQDITDWIGATANRLLEKNLDGVKRMSHPKALGAATTHRHDFLHAYVGDLGSVIDMDAIRNAKIRMGVDPLGGAGVHYWARIAEHYRLDLQVVSDVVDPTFRFMTLDWDGQIRMDPSSKYAMQRLLDIKDRFDIAFACDTDHDRHGIVTPAAGLLVPNHYLAVAIDYLFRHRPQWGARAAVGKTVVSTRLIDQIAARLGRSLDEVPVGFKWFSKGLLDGTLGFAGEESAGAAFLRRDGAVWTTDKDGITAALLSAEITARTGHDPGALYLDLAKAFGNPPVADRVEAPATAQQKKQLAALTPQQIGSTELAGETIQSVLNKAPGNGAPIGGIKVVASSGWFAARPSGTEDIYKIYAESIKGAEHLQRILKEAQTIVDAAIAPATSSPAAAAASRRPAGRSEAG</sequence>
<dbReference type="Gene3D" id="3.30.310.50">
    <property type="entry name" value="Alpha-D-phosphohexomutase, C-terminal domain"/>
    <property type="match status" value="1"/>
</dbReference>
<dbReference type="CDD" id="cd05801">
    <property type="entry name" value="PGM_like3"/>
    <property type="match status" value="1"/>
</dbReference>
<evidence type="ECO:0000313" key="11">
    <source>
        <dbReference type="EMBL" id="CBH97975.1"/>
    </source>
</evidence>
<dbReference type="GO" id="GO:0000287">
    <property type="term" value="F:magnesium ion binding"/>
    <property type="evidence" value="ECO:0007669"/>
    <property type="project" value="InterPro"/>
</dbReference>
<dbReference type="Pfam" id="PF02880">
    <property type="entry name" value="PGM_PMM_III"/>
    <property type="match status" value="1"/>
</dbReference>
<dbReference type="NCBIfam" id="TIGR01132">
    <property type="entry name" value="pgm"/>
    <property type="match status" value="1"/>
</dbReference>
<keyword evidence="6 11" id="KW-0413">Isomerase</keyword>
<evidence type="ECO:0000256" key="1">
    <source>
        <dbReference type="ARBA" id="ARBA00001946"/>
    </source>
</evidence>
<feature type="domain" description="Alpha-D-phosphohexomutase alpha/beta/alpha" evidence="8">
    <location>
        <begin position="42"/>
        <end position="182"/>
    </location>
</feature>
<comment type="similarity">
    <text evidence="2">Belongs to the phosphohexose mutase family.</text>
</comment>
<dbReference type="InterPro" id="IPR005843">
    <property type="entry name" value="A-D-PHexomutase_C"/>
</dbReference>
<accession>E6PSR8</accession>
<dbReference type="InterPro" id="IPR016055">
    <property type="entry name" value="A-D-PHexomutase_a/b/a-I/II/III"/>
</dbReference>
<dbReference type="GO" id="GO:0004614">
    <property type="term" value="F:phosphoglucomutase activity"/>
    <property type="evidence" value="ECO:0007669"/>
    <property type="project" value="UniProtKB-EC"/>
</dbReference>
<evidence type="ECO:0000256" key="3">
    <source>
        <dbReference type="ARBA" id="ARBA00022553"/>
    </source>
</evidence>
<evidence type="ECO:0000256" key="5">
    <source>
        <dbReference type="ARBA" id="ARBA00022842"/>
    </source>
</evidence>
<dbReference type="EC" id="5.4.2.2" evidence="11"/>
<evidence type="ECO:0000259" key="7">
    <source>
        <dbReference type="Pfam" id="PF00408"/>
    </source>
</evidence>
<keyword evidence="3" id="KW-0597">Phosphoprotein</keyword>
<dbReference type="InterPro" id="IPR005845">
    <property type="entry name" value="A-D-PHexomutase_a/b/a-II"/>
</dbReference>
<dbReference type="EMBL" id="CABM01000048">
    <property type="protein sequence ID" value="CBH97975.1"/>
    <property type="molecule type" value="Genomic_DNA"/>
</dbReference>
<dbReference type="InterPro" id="IPR005846">
    <property type="entry name" value="A-D-PHexomutase_a/b/a-III"/>
</dbReference>
<feature type="domain" description="Alpha-D-phosphohexomutase alpha/beta/alpha" evidence="9">
    <location>
        <begin position="213"/>
        <end position="318"/>
    </location>
</feature>
<dbReference type="PANTHER" id="PTHR45745:SF1">
    <property type="entry name" value="PHOSPHOGLUCOMUTASE 2B-RELATED"/>
    <property type="match status" value="1"/>
</dbReference>
<protein>
    <submittedName>
        <fullName evidence="11">Phosphoglucomutase</fullName>
        <ecNumber evidence="11">5.4.2.2</ecNumber>
    </submittedName>
</protein>
<evidence type="ECO:0000259" key="8">
    <source>
        <dbReference type="Pfam" id="PF02878"/>
    </source>
</evidence>
<organism evidence="11">
    <name type="scientific">mine drainage metagenome</name>
    <dbReference type="NCBI Taxonomy" id="410659"/>
    <lineage>
        <taxon>unclassified sequences</taxon>
        <taxon>metagenomes</taxon>
        <taxon>ecological metagenomes</taxon>
    </lineage>
</organism>
<dbReference type="InterPro" id="IPR005844">
    <property type="entry name" value="A-D-PHexomutase_a/b/a-I"/>
</dbReference>
<dbReference type="InterPro" id="IPR005852">
    <property type="entry name" value="PGM_a-D-Glc-sp"/>
</dbReference>
<dbReference type="PANTHER" id="PTHR45745">
    <property type="entry name" value="PHOSPHOMANNOMUTASE 45A"/>
    <property type="match status" value="1"/>
</dbReference>
<dbReference type="AlphaFoldDB" id="E6PSR8"/>
<keyword evidence="5" id="KW-0460">Magnesium</keyword>
<dbReference type="GO" id="GO:0005975">
    <property type="term" value="P:carbohydrate metabolic process"/>
    <property type="evidence" value="ECO:0007669"/>
    <property type="project" value="InterPro"/>
</dbReference>
<evidence type="ECO:0000256" key="4">
    <source>
        <dbReference type="ARBA" id="ARBA00022723"/>
    </source>
</evidence>
<dbReference type="SUPFAM" id="SSF53738">
    <property type="entry name" value="Phosphoglucomutase, first 3 domains"/>
    <property type="match status" value="3"/>
</dbReference>
<dbReference type="GO" id="GO:0008973">
    <property type="term" value="F:phosphopentomutase activity"/>
    <property type="evidence" value="ECO:0007669"/>
    <property type="project" value="TreeGrafter"/>
</dbReference>
<keyword evidence="4" id="KW-0479">Metal-binding</keyword>
<feature type="domain" description="Alpha-D-phosphohexomutase C-terminal" evidence="7">
    <location>
        <begin position="493"/>
        <end position="539"/>
    </location>
</feature>
<dbReference type="SUPFAM" id="SSF55957">
    <property type="entry name" value="Phosphoglucomutase, C-terminal domain"/>
    <property type="match status" value="1"/>
</dbReference>
<comment type="caution">
    <text evidence="11">The sequence shown here is derived from an EMBL/GenBank/DDBJ whole genome shotgun (WGS) entry which is preliminary data.</text>
</comment>
<proteinExistence type="inferred from homology"/>
<dbReference type="Pfam" id="PF00408">
    <property type="entry name" value="PGM_PMM_IV"/>
    <property type="match status" value="1"/>
</dbReference>
<evidence type="ECO:0000256" key="2">
    <source>
        <dbReference type="ARBA" id="ARBA00010231"/>
    </source>
</evidence>
<dbReference type="GO" id="GO:0006166">
    <property type="term" value="P:purine ribonucleoside salvage"/>
    <property type="evidence" value="ECO:0007669"/>
    <property type="project" value="TreeGrafter"/>
</dbReference>
<evidence type="ECO:0000259" key="9">
    <source>
        <dbReference type="Pfam" id="PF02879"/>
    </source>
</evidence>
<dbReference type="Pfam" id="PF02879">
    <property type="entry name" value="PGM_PMM_II"/>
    <property type="match status" value="1"/>
</dbReference>
<evidence type="ECO:0000256" key="6">
    <source>
        <dbReference type="ARBA" id="ARBA00023235"/>
    </source>
</evidence>
<dbReference type="InterPro" id="IPR016066">
    <property type="entry name" value="A-D-PHexomutase_CS"/>
</dbReference>
<reference evidence="11" key="1">
    <citation type="submission" date="2009-10" db="EMBL/GenBank/DDBJ databases">
        <title>Diversity of trophic interactions inside an arsenic-rich microbial ecosystem.</title>
        <authorList>
            <person name="Bertin P.N."/>
            <person name="Heinrich-Salmeron A."/>
            <person name="Pelletier E."/>
            <person name="Goulhen-Chollet F."/>
            <person name="Arsene-Ploetze F."/>
            <person name="Gallien S."/>
            <person name="Calteau A."/>
            <person name="Vallenet D."/>
            <person name="Casiot C."/>
            <person name="Chane-Woon-Ming B."/>
            <person name="Giloteaux L."/>
            <person name="Barakat M."/>
            <person name="Bonnefoy V."/>
            <person name="Bruneel O."/>
            <person name="Chandler M."/>
            <person name="Cleiss J."/>
            <person name="Duran R."/>
            <person name="Elbaz-Poulichet F."/>
            <person name="Fonknechten N."/>
            <person name="Lauga B."/>
            <person name="Mornico D."/>
            <person name="Ortet P."/>
            <person name="Schaeffer C."/>
            <person name="Siguier P."/>
            <person name="Alexander Thil Smith A."/>
            <person name="Van Dorsselaer A."/>
            <person name="Weissenbach J."/>
            <person name="Medigue C."/>
            <person name="Le Paslier D."/>
        </authorList>
    </citation>
    <scope>NUCLEOTIDE SEQUENCE</scope>
</reference>
<name>E6PSR8_9ZZZZ</name>
<dbReference type="Gene3D" id="3.40.120.10">
    <property type="entry name" value="Alpha-D-Glucose-1,6-Bisphosphate, subunit A, domain 3"/>
    <property type="match status" value="3"/>
</dbReference>
<comment type="cofactor">
    <cofactor evidence="1">
        <name>Mg(2+)</name>
        <dbReference type="ChEBI" id="CHEBI:18420"/>
    </cofactor>
</comment>
<dbReference type="Pfam" id="PF02878">
    <property type="entry name" value="PGM_PMM_I"/>
    <property type="match status" value="1"/>
</dbReference>
<gene>
    <name evidence="11" type="primary">pgm</name>
    <name evidence="11" type="ORF">CARN2_3451</name>
</gene>